<organism evidence="1 2">
    <name type="scientific">Gossypium australe</name>
    <dbReference type="NCBI Taxonomy" id="47621"/>
    <lineage>
        <taxon>Eukaryota</taxon>
        <taxon>Viridiplantae</taxon>
        <taxon>Streptophyta</taxon>
        <taxon>Embryophyta</taxon>
        <taxon>Tracheophyta</taxon>
        <taxon>Spermatophyta</taxon>
        <taxon>Magnoliopsida</taxon>
        <taxon>eudicotyledons</taxon>
        <taxon>Gunneridae</taxon>
        <taxon>Pentapetalae</taxon>
        <taxon>rosids</taxon>
        <taxon>malvids</taxon>
        <taxon>Malvales</taxon>
        <taxon>Malvaceae</taxon>
        <taxon>Malvoideae</taxon>
        <taxon>Gossypium</taxon>
    </lineage>
</organism>
<name>A0A5B6W7T8_9ROSI</name>
<sequence length="98" mass="11425">MEEQGITMLSRTKRIIHSTDQWKVIHIPRDQNLVADRLTKLSLNRKSSLHIFEDAPKEILELLQEDKANNLRVTTTQEPTKLIKATKKKRLSASEIFF</sequence>
<keyword evidence="2" id="KW-1185">Reference proteome</keyword>
<accession>A0A5B6W7T8</accession>
<evidence type="ECO:0000313" key="1">
    <source>
        <dbReference type="EMBL" id="KAA3477929.1"/>
    </source>
</evidence>
<dbReference type="AlphaFoldDB" id="A0A5B6W7T8"/>
<comment type="caution">
    <text evidence="1">The sequence shown here is derived from an EMBL/GenBank/DDBJ whole genome shotgun (WGS) entry which is preliminary data.</text>
</comment>
<dbReference type="Proteomes" id="UP000325315">
    <property type="component" value="Unassembled WGS sequence"/>
</dbReference>
<dbReference type="OrthoDB" id="10251508at2759"/>
<evidence type="ECO:0000313" key="2">
    <source>
        <dbReference type="Proteomes" id="UP000325315"/>
    </source>
</evidence>
<gene>
    <name evidence="1" type="ORF">EPI10_011782</name>
</gene>
<dbReference type="EMBL" id="SMMG02000004">
    <property type="protein sequence ID" value="KAA3477929.1"/>
    <property type="molecule type" value="Genomic_DNA"/>
</dbReference>
<proteinExistence type="predicted"/>
<reference evidence="2" key="1">
    <citation type="journal article" date="2019" name="Plant Biotechnol. J.">
        <title>Genome sequencing of the Australian wild diploid species Gossypium australe highlights disease resistance and delayed gland morphogenesis.</title>
        <authorList>
            <person name="Cai Y."/>
            <person name="Cai X."/>
            <person name="Wang Q."/>
            <person name="Wang P."/>
            <person name="Zhang Y."/>
            <person name="Cai C."/>
            <person name="Xu Y."/>
            <person name="Wang K."/>
            <person name="Zhou Z."/>
            <person name="Wang C."/>
            <person name="Geng S."/>
            <person name="Li B."/>
            <person name="Dong Q."/>
            <person name="Hou Y."/>
            <person name="Wang H."/>
            <person name="Ai P."/>
            <person name="Liu Z."/>
            <person name="Yi F."/>
            <person name="Sun M."/>
            <person name="An G."/>
            <person name="Cheng J."/>
            <person name="Zhang Y."/>
            <person name="Shi Q."/>
            <person name="Xie Y."/>
            <person name="Shi X."/>
            <person name="Chang Y."/>
            <person name="Huang F."/>
            <person name="Chen Y."/>
            <person name="Hong S."/>
            <person name="Mi L."/>
            <person name="Sun Q."/>
            <person name="Zhang L."/>
            <person name="Zhou B."/>
            <person name="Peng R."/>
            <person name="Zhang X."/>
            <person name="Liu F."/>
        </authorList>
    </citation>
    <scope>NUCLEOTIDE SEQUENCE [LARGE SCALE GENOMIC DNA]</scope>
    <source>
        <strain evidence="2">cv. PA1801</strain>
    </source>
</reference>
<protein>
    <submittedName>
        <fullName evidence="1">Magnesium transporter MRS2-1</fullName>
    </submittedName>
</protein>